<feature type="transmembrane region" description="Helical" evidence="1">
    <location>
        <begin position="893"/>
        <end position="914"/>
    </location>
</feature>
<keyword evidence="3" id="KW-1185">Reference proteome</keyword>
<evidence type="ECO:0000256" key="1">
    <source>
        <dbReference type="SAM" id="Phobius"/>
    </source>
</evidence>
<evidence type="ECO:0000313" key="2">
    <source>
        <dbReference type="EnsemblPlants" id="ONIVA06G16810.2"/>
    </source>
</evidence>
<dbReference type="eggNOG" id="ENOG502RY48">
    <property type="taxonomic scope" value="Eukaryota"/>
</dbReference>
<dbReference type="Pfam" id="PF03140">
    <property type="entry name" value="DUF247"/>
    <property type="match status" value="2"/>
</dbReference>
<organism evidence="2">
    <name type="scientific">Oryza nivara</name>
    <name type="common">Indian wild rice</name>
    <name type="synonym">Oryza sativa f. spontanea</name>
    <dbReference type="NCBI Taxonomy" id="4536"/>
    <lineage>
        <taxon>Eukaryota</taxon>
        <taxon>Viridiplantae</taxon>
        <taxon>Streptophyta</taxon>
        <taxon>Embryophyta</taxon>
        <taxon>Tracheophyta</taxon>
        <taxon>Spermatophyta</taxon>
        <taxon>Magnoliopsida</taxon>
        <taxon>Liliopsida</taxon>
        <taxon>Poales</taxon>
        <taxon>Poaceae</taxon>
        <taxon>BOP clade</taxon>
        <taxon>Oryzoideae</taxon>
        <taxon>Oryzeae</taxon>
        <taxon>Oryzinae</taxon>
        <taxon>Oryza</taxon>
    </lineage>
</organism>
<evidence type="ECO:0000313" key="3">
    <source>
        <dbReference type="Proteomes" id="UP000006591"/>
    </source>
</evidence>
<protein>
    <submittedName>
        <fullName evidence="2">Uncharacterized protein</fullName>
    </submittedName>
</protein>
<dbReference type="STRING" id="4536.A0A0E0HQJ6"/>
<keyword evidence="1" id="KW-1133">Transmembrane helix</keyword>
<dbReference type="EnsemblPlants" id="ONIVA06G16810.2">
    <property type="protein sequence ID" value="ONIVA06G16810.2"/>
    <property type="gene ID" value="ONIVA06G16810"/>
</dbReference>
<dbReference type="InterPro" id="IPR004158">
    <property type="entry name" value="DUF247_pln"/>
</dbReference>
<keyword evidence="1" id="KW-0812">Transmembrane</keyword>
<sequence length="936" mass="104897">MEGEDRVGKAEDDGVVLLQCRRRRLLARRSSVYQPTQRGRKEKNEWIRSKDKIIANSVDDSQYTPQVVLVGAYHHKPLDSTDQLAKWTALRRVLPDDGEQRASTLRRCLEAIAGVEDEARCYYEDGAMTWREKQMFVQMLLLDAWFVLDIFNVGGEAAAAAAGSRGGSAVDYIFAVRDVFYLLENQIPFFILEKVYELVRVGNSGEDHTQTLSGSYSHRRRRRRRVIVLIHRTPMAMAPAADDAAAVPIPTRRARATVYRWRGATQYHAAGVRFKKRALGAGAAGDARCVLDVELRRLTTLHVPTLTVDNNTWRVLRNLMALEQNNPRLGSHVTAYCLFMSHLAGTASDVALLARKKIIVHFMATDGDVADGFAGLCRGVALDVDDARRNYLQPTWERMERWYSSRPVNWMALLRRRHLSNPLVAIALLAAIAGLVCEVLQANETRQKRYKEMSIDGVTEEFSGDYQTQIDINLLADQLEAKLCDVPLDDGGRRHGSPECHISIVKPQVRLVDVSQYAPQVLLVGAYHHRSLDRCELDKLAALRRALPDGDDERASTLRRYLAAIADLESEARSYYRDDTDDMSAEEFALMLLLDGWYILHYFGVGVGGGGRAVDIFAVRDVFYLLENQIPFFILEKVYELIHSPPPSPGATAIAGGGSSSSSVVVVDGFVRHLRSLLRDQGYSNLEVDITSTRPCHLVHLLHMHFTPMAMAPAADDAAAVPIPTRRARATVYRWRRATQYHAAGVRFKRRALGLGDARCVLDVELRRLTLHVPTLTVDNNTWRVLRNLMALEQNNPNLGSHVTAYCLFMSHLAGTASDVALLARKKIIVHFMATDGDVAKGFAGLCRGVALSVDDARQNYLQPTWERMERWYSSRPVNWMALLRRRHLSNPLVAIALLAAIAGLVCEVLQAVFGCELWYAEFGGQLIAQSTNQFN</sequence>
<dbReference type="Proteomes" id="UP000006591">
    <property type="component" value="Chromosome 6"/>
</dbReference>
<dbReference type="AlphaFoldDB" id="A0A0E0HQJ6"/>
<dbReference type="PANTHER" id="PTHR31170:SF18">
    <property type="entry name" value="(WILD MALAYSIAN BANANA) HYPOTHETICAL PROTEIN"/>
    <property type="match status" value="1"/>
</dbReference>
<dbReference type="Gramene" id="ONIVA06G16810.2">
    <property type="protein sequence ID" value="ONIVA06G16810.2"/>
    <property type="gene ID" value="ONIVA06G16810"/>
</dbReference>
<reference evidence="2" key="1">
    <citation type="submission" date="2015-04" db="UniProtKB">
        <authorList>
            <consortium name="EnsemblPlants"/>
        </authorList>
    </citation>
    <scope>IDENTIFICATION</scope>
    <source>
        <strain evidence="2">SL10</strain>
    </source>
</reference>
<proteinExistence type="predicted"/>
<accession>A0A0E0HQJ6</accession>
<reference evidence="2" key="2">
    <citation type="submission" date="2018-04" db="EMBL/GenBank/DDBJ databases">
        <title>OnivRS2 (Oryza nivara Reference Sequence Version 2).</title>
        <authorList>
            <person name="Zhang J."/>
            <person name="Kudrna D."/>
            <person name="Lee S."/>
            <person name="Talag J."/>
            <person name="Rajasekar S."/>
            <person name="Welchert J."/>
            <person name="Hsing Y.-I."/>
            <person name="Wing R.A."/>
        </authorList>
    </citation>
    <scope>NUCLEOTIDE SEQUENCE [LARGE SCALE GENOMIC DNA]</scope>
    <source>
        <strain evidence="2">SL10</strain>
    </source>
</reference>
<feature type="transmembrane region" description="Helical" evidence="1">
    <location>
        <begin position="423"/>
        <end position="443"/>
    </location>
</feature>
<name>A0A0E0HQJ6_ORYNI</name>
<keyword evidence="1" id="KW-0472">Membrane</keyword>
<dbReference type="PANTHER" id="PTHR31170">
    <property type="entry name" value="BNAC04G53230D PROTEIN"/>
    <property type="match status" value="1"/>
</dbReference>